<organism evidence="2">
    <name type="scientific">viral metagenome</name>
    <dbReference type="NCBI Taxonomy" id="1070528"/>
    <lineage>
        <taxon>unclassified sequences</taxon>
        <taxon>metagenomes</taxon>
        <taxon>organismal metagenomes</taxon>
    </lineage>
</organism>
<dbReference type="AlphaFoldDB" id="A0A6M3KEX5"/>
<gene>
    <name evidence="2" type="ORF">MM415A00726_0025</name>
    <name evidence="1" type="ORF">MM415B00544_0043</name>
</gene>
<name>A0A6M3KEX5_9ZZZZ</name>
<sequence>MDFEKRYYDLEGNQRNILEMVARDPGWAANRIQEGEKAIAELERLKASRSEALRISSEILEQAEQERLDAES</sequence>
<accession>A0A6M3KEX5</accession>
<evidence type="ECO:0000313" key="1">
    <source>
        <dbReference type="EMBL" id="QJA64098.1"/>
    </source>
</evidence>
<proteinExistence type="predicted"/>
<dbReference type="EMBL" id="MT142420">
    <property type="protein sequence ID" value="QJA80412.1"/>
    <property type="molecule type" value="Genomic_DNA"/>
</dbReference>
<evidence type="ECO:0000313" key="2">
    <source>
        <dbReference type="EMBL" id="QJA80412.1"/>
    </source>
</evidence>
<protein>
    <submittedName>
        <fullName evidence="2">Uncharacterized protein</fullName>
    </submittedName>
</protein>
<reference evidence="2" key="1">
    <citation type="submission" date="2020-03" db="EMBL/GenBank/DDBJ databases">
        <title>The deep terrestrial virosphere.</title>
        <authorList>
            <person name="Holmfeldt K."/>
            <person name="Nilsson E."/>
            <person name="Simone D."/>
            <person name="Lopez-Fernandez M."/>
            <person name="Wu X."/>
            <person name="de Brujin I."/>
            <person name="Lundin D."/>
            <person name="Andersson A."/>
            <person name="Bertilsson S."/>
            <person name="Dopson M."/>
        </authorList>
    </citation>
    <scope>NUCLEOTIDE SEQUENCE</scope>
    <source>
        <strain evidence="2">MM415A00726</strain>
        <strain evidence="1">MM415B00544</strain>
    </source>
</reference>
<dbReference type="EMBL" id="MT141512">
    <property type="protein sequence ID" value="QJA64098.1"/>
    <property type="molecule type" value="Genomic_DNA"/>
</dbReference>